<dbReference type="AlphaFoldDB" id="A0A0B9GGU1"/>
<comment type="subcellular location">
    <subcellularLocation>
        <location evidence="1 9">Cell inner membrane</location>
        <topology evidence="1 9">Multi-pass membrane protein</topology>
    </subcellularLocation>
</comment>
<evidence type="ECO:0000256" key="2">
    <source>
        <dbReference type="ARBA" id="ARBA00022448"/>
    </source>
</evidence>
<dbReference type="PANTHER" id="PTHR35011:SF2">
    <property type="entry name" value="2,3-DIKETO-L-GULONATE TRAP TRANSPORTER SMALL PERMEASE PROTEIN YIAM"/>
    <property type="match status" value="1"/>
</dbReference>
<keyword evidence="2 9" id="KW-0813">Transport</keyword>
<feature type="transmembrane region" description="Helical" evidence="9">
    <location>
        <begin position="12"/>
        <end position="33"/>
    </location>
</feature>
<dbReference type="PANTHER" id="PTHR35011">
    <property type="entry name" value="2,3-DIKETO-L-GULONATE TRAP TRANSPORTER SMALL PERMEASE PROTEIN YIAM"/>
    <property type="match status" value="1"/>
</dbReference>
<comment type="subunit">
    <text evidence="9">The complex comprises the extracytoplasmic solute receptor protein and the two transmembrane proteins.</text>
</comment>
<evidence type="ECO:0000256" key="8">
    <source>
        <dbReference type="ARBA" id="ARBA00038436"/>
    </source>
</evidence>
<dbReference type="GO" id="GO:0015740">
    <property type="term" value="P:C4-dicarboxylate transport"/>
    <property type="evidence" value="ECO:0007669"/>
    <property type="project" value="TreeGrafter"/>
</dbReference>
<sequence length="172" mass="19302">MLNFVRKLFDRVIGAGVSILTISLVMCVVWQVFSRFVLHSPSTSTDEIARFLLMWCGLTGSAYMVGQNQHLAIEMLGTRLTGIKKLVLNIIVQLFIAKFAMMVMIYGGIVQYNNISMTGQLTPSLGMPMSYIYIVVPISGLIILLYNMLNIADYVNEIAEEKRKQNLNLSEV</sequence>
<feature type="transmembrane region" description="Helical" evidence="9">
    <location>
        <begin position="129"/>
        <end position="149"/>
    </location>
</feature>
<evidence type="ECO:0000256" key="9">
    <source>
        <dbReference type="RuleBase" id="RU369079"/>
    </source>
</evidence>
<keyword evidence="7 9" id="KW-0472">Membrane</keyword>
<feature type="transmembrane region" description="Helical" evidence="9">
    <location>
        <begin position="86"/>
        <end position="109"/>
    </location>
</feature>
<dbReference type="InterPro" id="IPR007387">
    <property type="entry name" value="TRAP_DctQ"/>
</dbReference>
<dbReference type="GO" id="GO:0022857">
    <property type="term" value="F:transmembrane transporter activity"/>
    <property type="evidence" value="ECO:0007669"/>
    <property type="project" value="UniProtKB-UniRule"/>
</dbReference>
<keyword evidence="4 9" id="KW-0997">Cell inner membrane</keyword>
<protein>
    <recommendedName>
        <fullName evidence="9">TRAP transporter small permease protein</fullName>
    </recommendedName>
</protein>
<evidence type="ECO:0000313" key="12">
    <source>
        <dbReference type="Proteomes" id="UP000031278"/>
    </source>
</evidence>
<dbReference type="RefSeq" id="WP_039460739.1">
    <property type="nucleotide sequence ID" value="NZ_JWLZ01000135.1"/>
</dbReference>
<comment type="caution">
    <text evidence="11">The sequence shown here is derived from an EMBL/GenBank/DDBJ whole genome shotgun (WGS) entry which is preliminary data.</text>
</comment>
<evidence type="ECO:0000256" key="5">
    <source>
        <dbReference type="ARBA" id="ARBA00022692"/>
    </source>
</evidence>
<evidence type="ECO:0000256" key="4">
    <source>
        <dbReference type="ARBA" id="ARBA00022519"/>
    </source>
</evidence>
<proteinExistence type="inferred from homology"/>
<evidence type="ECO:0000313" key="11">
    <source>
        <dbReference type="EMBL" id="KHT64010.1"/>
    </source>
</evidence>
<evidence type="ECO:0000259" key="10">
    <source>
        <dbReference type="Pfam" id="PF04290"/>
    </source>
</evidence>
<keyword evidence="3" id="KW-1003">Cell membrane</keyword>
<organism evidence="11 12">
    <name type="scientific">Photobacterium gaetbulicola</name>
    <dbReference type="NCBI Taxonomy" id="1295392"/>
    <lineage>
        <taxon>Bacteria</taxon>
        <taxon>Pseudomonadati</taxon>
        <taxon>Pseudomonadota</taxon>
        <taxon>Gammaproteobacteria</taxon>
        <taxon>Vibrionales</taxon>
        <taxon>Vibrionaceae</taxon>
        <taxon>Photobacterium</taxon>
    </lineage>
</organism>
<keyword evidence="6 9" id="KW-1133">Transmembrane helix</keyword>
<evidence type="ECO:0000256" key="6">
    <source>
        <dbReference type="ARBA" id="ARBA00022989"/>
    </source>
</evidence>
<keyword evidence="5 9" id="KW-0812">Transmembrane</keyword>
<dbReference type="GO" id="GO:0005886">
    <property type="term" value="C:plasma membrane"/>
    <property type="evidence" value="ECO:0007669"/>
    <property type="project" value="UniProtKB-SubCell"/>
</dbReference>
<dbReference type="Pfam" id="PF04290">
    <property type="entry name" value="DctQ"/>
    <property type="match status" value="1"/>
</dbReference>
<gene>
    <name evidence="11" type="ORF">RJ45_08905</name>
</gene>
<evidence type="ECO:0000256" key="3">
    <source>
        <dbReference type="ARBA" id="ARBA00022475"/>
    </source>
</evidence>
<accession>A0A0B9GGU1</accession>
<comment type="function">
    <text evidence="9">Part of the tripartite ATP-independent periplasmic (TRAP) transport system.</text>
</comment>
<evidence type="ECO:0000256" key="1">
    <source>
        <dbReference type="ARBA" id="ARBA00004429"/>
    </source>
</evidence>
<name>A0A0B9GGU1_9GAMM</name>
<dbReference type="InterPro" id="IPR055348">
    <property type="entry name" value="DctQ"/>
</dbReference>
<feature type="transmembrane region" description="Helical" evidence="9">
    <location>
        <begin position="48"/>
        <end position="65"/>
    </location>
</feature>
<evidence type="ECO:0000256" key="7">
    <source>
        <dbReference type="ARBA" id="ARBA00023136"/>
    </source>
</evidence>
<comment type="similarity">
    <text evidence="8 9">Belongs to the TRAP transporter small permease family.</text>
</comment>
<feature type="domain" description="Tripartite ATP-independent periplasmic transporters DctQ component" evidence="10">
    <location>
        <begin position="24"/>
        <end position="152"/>
    </location>
</feature>
<reference evidence="11 12" key="1">
    <citation type="submission" date="2014-12" db="EMBL/GenBank/DDBJ databases">
        <title>Genome sequencing of Photobacterium gaetbulicola AD005a.</title>
        <authorList>
            <person name="Adrian T.G.S."/>
            <person name="Chan K.G."/>
        </authorList>
    </citation>
    <scope>NUCLEOTIDE SEQUENCE [LARGE SCALE GENOMIC DNA]</scope>
    <source>
        <strain evidence="11 12">AD005a</strain>
    </source>
</reference>
<dbReference type="EMBL" id="JWLZ01000135">
    <property type="protein sequence ID" value="KHT64010.1"/>
    <property type="molecule type" value="Genomic_DNA"/>
</dbReference>
<dbReference type="Proteomes" id="UP000031278">
    <property type="component" value="Unassembled WGS sequence"/>
</dbReference>